<feature type="domain" description="N-end rule aminoacyl transferase C-terminal" evidence="5">
    <location>
        <begin position="121"/>
        <end position="243"/>
    </location>
</feature>
<proteinExistence type="predicted"/>
<organism evidence="6 7">
    <name type="scientific">Mesosutterella porci</name>
    <dbReference type="NCBI Taxonomy" id="2915351"/>
    <lineage>
        <taxon>Bacteria</taxon>
        <taxon>Pseudomonadati</taxon>
        <taxon>Pseudomonadota</taxon>
        <taxon>Betaproteobacteria</taxon>
        <taxon>Burkholderiales</taxon>
        <taxon>Sutterellaceae</taxon>
        <taxon>Mesosutterella</taxon>
    </lineage>
</organism>
<comment type="caution">
    <text evidence="6">The sequence shown here is derived from an EMBL/GenBank/DDBJ whole genome shotgun (WGS) entry which is preliminary data.</text>
</comment>
<dbReference type="SUPFAM" id="SSF55729">
    <property type="entry name" value="Acyl-CoA N-acyltransferases (Nat)"/>
    <property type="match status" value="1"/>
</dbReference>
<dbReference type="InterPro" id="IPR007472">
    <property type="entry name" value="N-end_Aminoacyl_Trfase_C"/>
</dbReference>
<evidence type="ECO:0000259" key="4">
    <source>
        <dbReference type="Pfam" id="PF04376"/>
    </source>
</evidence>
<evidence type="ECO:0000313" key="7">
    <source>
        <dbReference type="Proteomes" id="UP001297600"/>
    </source>
</evidence>
<keyword evidence="3 6" id="KW-0012">Acyltransferase</keyword>
<feature type="domain" description="N-end aminoacyl transferase N-terminal" evidence="4">
    <location>
        <begin position="29"/>
        <end position="99"/>
    </location>
</feature>
<dbReference type="EC" id="2.3.2.8" evidence="6"/>
<dbReference type="NCBIfam" id="NF002346">
    <property type="entry name" value="PRK01305.2-3"/>
    <property type="match status" value="1"/>
</dbReference>
<dbReference type="PIRSF" id="PIRSF037208">
    <property type="entry name" value="ATE_pro_prd"/>
    <property type="match status" value="1"/>
</dbReference>
<dbReference type="InterPro" id="IPR007471">
    <property type="entry name" value="N-end_Aminoacyl_Trfase_N"/>
</dbReference>
<dbReference type="InterPro" id="IPR030700">
    <property type="entry name" value="N-end_Aminoacyl_Trfase"/>
</dbReference>
<evidence type="ECO:0000256" key="3">
    <source>
        <dbReference type="ARBA" id="ARBA00023315"/>
    </source>
</evidence>
<dbReference type="Pfam" id="PF04376">
    <property type="entry name" value="ATE_N"/>
    <property type="match status" value="1"/>
</dbReference>
<keyword evidence="7" id="KW-1185">Reference proteome</keyword>
<dbReference type="InterPro" id="IPR016181">
    <property type="entry name" value="Acyl_CoA_acyltransferase"/>
</dbReference>
<dbReference type="GO" id="GO:0004057">
    <property type="term" value="F:arginyl-tRNA--protein transferase activity"/>
    <property type="evidence" value="ECO:0007669"/>
    <property type="project" value="UniProtKB-EC"/>
</dbReference>
<reference evidence="6 7" key="1">
    <citation type="submission" date="2022-02" db="EMBL/GenBank/DDBJ databases">
        <title>Mesosutterella porci, a novel member of the family Sutterellaceae from pig feces.</title>
        <authorList>
            <person name="Wylensek D."/>
            <person name="Clavel T."/>
        </authorList>
    </citation>
    <scope>NUCLEOTIDE SEQUENCE [LARGE SCALE GENOMIC DNA]</scope>
    <source>
        <strain evidence="7">oilRF-744-wt-GAM-9</strain>
    </source>
</reference>
<sequence length="278" mass="32449">METNDSPPCGSNLKPRVFKFREFSSLEFACDYFHDRRLATFAFAQNIQHDPVVFYDEMIRHGYRRQGSLLYQTRCRCCLSCVQGRVDVHRFRRSRTQQKIWNRNQDLTQSVIPAASAMSEEAYRLYTHYEAIRHPGSPMVRFGEKEFEEALLFSNVDTFAVEYRMKGRLVLVSLMDVLPRGISAVYTFYSPEEARRSLGTFSILNEIEFTKKLGAEARLYLGAWQAINPGMSYKSQFRPFEVYWEGKWQPLDECQEAIFDAADKADRLFKTTVPNSLK</sequence>
<evidence type="ECO:0000256" key="2">
    <source>
        <dbReference type="ARBA" id="ARBA00022679"/>
    </source>
</evidence>
<accession>A0ABS9MTK4</accession>
<dbReference type="Pfam" id="PF04377">
    <property type="entry name" value="ATE_C"/>
    <property type="match status" value="1"/>
</dbReference>
<dbReference type="EMBL" id="JAKNCT010000020">
    <property type="protein sequence ID" value="MCG5031975.1"/>
    <property type="molecule type" value="Genomic_DNA"/>
</dbReference>
<gene>
    <name evidence="6" type="ORF">MAF45_11085</name>
</gene>
<protein>
    <submittedName>
        <fullName evidence="6">Arginyltransferase</fullName>
        <ecNumber evidence="6">2.3.2.8</ecNumber>
    </submittedName>
</protein>
<evidence type="ECO:0000256" key="1">
    <source>
        <dbReference type="ARBA" id="ARBA00022490"/>
    </source>
</evidence>
<name>A0ABS9MTK4_9BURK</name>
<dbReference type="PANTHER" id="PTHR21367:SF1">
    <property type="entry name" value="ARGINYL-TRNA--PROTEIN TRANSFERASE 1"/>
    <property type="match status" value="1"/>
</dbReference>
<dbReference type="RefSeq" id="WP_237980690.1">
    <property type="nucleotide sequence ID" value="NZ_JAKNCT010000020.1"/>
</dbReference>
<keyword evidence="2 6" id="KW-0808">Transferase</keyword>
<dbReference type="Proteomes" id="UP001297600">
    <property type="component" value="Unassembled WGS sequence"/>
</dbReference>
<dbReference type="InterPro" id="IPR017138">
    <property type="entry name" value="Asp_Glu_LeuTrfase"/>
</dbReference>
<dbReference type="PANTHER" id="PTHR21367">
    <property type="entry name" value="ARGININE-TRNA-PROTEIN TRANSFERASE 1"/>
    <property type="match status" value="1"/>
</dbReference>
<evidence type="ECO:0000259" key="5">
    <source>
        <dbReference type="Pfam" id="PF04377"/>
    </source>
</evidence>
<evidence type="ECO:0000313" key="6">
    <source>
        <dbReference type="EMBL" id="MCG5031975.1"/>
    </source>
</evidence>
<keyword evidence="1" id="KW-0963">Cytoplasm</keyword>